<keyword evidence="2" id="KW-1185">Reference proteome</keyword>
<protein>
    <submittedName>
        <fullName evidence="1">Uncharacterized protein</fullName>
    </submittedName>
</protein>
<reference evidence="1" key="1">
    <citation type="submission" date="2023-03" db="EMBL/GenBank/DDBJ databases">
        <title>Massive genome expansion in bonnet fungi (Mycena s.s.) driven by repeated elements and novel gene families across ecological guilds.</title>
        <authorList>
            <consortium name="Lawrence Berkeley National Laboratory"/>
            <person name="Harder C.B."/>
            <person name="Miyauchi S."/>
            <person name="Viragh M."/>
            <person name="Kuo A."/>
            <person name="Thoen E."/>
            <person name="Andreopoulos B."/>
            <person name="Lu D."/>
            <person name="Skrede I."/>
            <person name="Drula E."/>
            <person name="Henrissat B."/>
            <person name="Morin E."/>
            <person name="Kohler A."/>
            <person name="Barry K."/>
            <person name="LaButti K."/>
            <person name="Morin E."/>
            <person name="Salamov A."/>
            <person name="Lipzen A."/>
            <person name="Mereny Z."/>
            <person name="Hegedus B."/>
            <person name="Baldrian P."/>
            <person name="Stursova M."/>
            <person name="Weitz H."/>
            <person name="Taylor A."/>
            <person name="Grigoriev I.V."/>
            <person name="Nagy L.G."/>
            <person name="Martin F."/>
            <person name="Kauserud H."/>
        </authorList>
    </citation>
    <scope>NUCLEOTIDE SEQUENCE</scope>
    <source>
        <strain evidence="1">9284</strain>
    </source>
</reference>
<evidence type="ECO:0000313" key="1">
    <source>
        <dbReference type="EMBL" id="KAJ7607560.1"/>
    </source>
</evidence>
<dbReference type="Proteomes" id="UP001221142">
    <property type="component" value="Unassembled WGS sequence"/>
</dbReference>
<organism evidence="1 2">
    <name type="scientific">Roridomyces roridus</name>
    <dbReference type="NCBI Taxonomy" id="1738132"/>
    <lineage>
        <taxon>Eukaryota</taxon>
        <taxon>Fungi</taxon>
        <taxon>Dikarya</taxon>
        <taxon>Basidiomycota</taxon>
        <taxon>Agaricomycotina</taxon>
        <taxon>Agaricomycetes</taxon>
        <taxon>Agaricomycetidae</taxon>
        <taxon>Agaricales</taxon>
        <taxon>Marasmiineae</taxon>
        <taxon>Mycenaceae</taxon>
        <taxon>Roridomyces</taxon>
    </lineage>
</organism>
<sequence length="306" mass="32520">MYRQAEAQEAADHLIRGTVLIAPVARDLMERGGKAVIHAELSNGCSAVDDGGSQCRLANPLPLSSGCRWLPAGLSGIHRNSIDRTQAYQSSWKTDEHNGIHRTPTASQEAADHLIRDTVLTAPVACDLMEITTKGVETRGKARTLRARMKLLILGLSATGNGEPDVREKVASRPGTILSSLDNMTAALEQANSNSGTPPADFDANYAVGAVYETNFVTALLSLGEEAALEPSSTACRRCGSPFAVVGTNRMGNGGDIVKVFDERGVQLAGMLPPLVDPEDGLVRISLSCIIIERKLKRSAHPTGAR</sequence>
<dbReference type="AlphaFoldDB" id="A0AAD7B220"/>
<gene>
    <name evidence="1" type="ORF">FB45DRAFT_877725</name>
</gene>
<evidence type="ECO:0000313" key="2">
    <source>
        <dbReference type="Proteomes" id="UP001221142"/>
    </source>
</evidence>
<name>A0AAD7B220_9AGAR</name>
<comment type="caution">
    <text evidence="1">The sequence shown here is derived from an EMBL/GenBank/DDBJ whole genome shotgun (WGS) entry which is preliminary data.</text>
</comment>
<proteinExistence type="predicted"/>
<dbReference type="EMBL" id="JARKIF010000049">
    <property type="protein sequence ID" value="KAJ7607560.1"/>
    <property type="molecule type" value="Genomic_DNA"/>
</dbReference>
<accession>A0AAD7B220</accession>